<evidence type="ECO:0000313" key="9">
    <source>
        <dbReference type="Proteomes" id="UP001229421"/>
    </source>
</evidence>
<dbReference type="GO" id="GO:0002237">
    <property type="term" value="P:response to molecule of bacterial origin"/>
    <property type="evidence" value="ECO:0007669"/>
    <property type="project" value="UniProtKB-ARBA"/>
</dbReference>
<feature type="compositionally biased region" description="Polar residues" evidence="6">
    <location>
        <begin position="221"/>
        <end position="233"/>
    </location>
</feature>
<keyword evidence="3" id="KW-0238">DNA-binding</keyword>
<reference evidence="8" key="1">
    <citation type="journal article" date="2023" name="bioRxiv">
        <title>Improved chromosome-level genome assembly for marigold (Tagetes erecta).</title>
        <authorList>
            <person name="Jiang F."/>
            <person name="Yuan L."/>
            <person name="Wang S."/>
            <person name="Wang H."/>
            <person name="Xu D."/>
            <person name="Wang A."/>
            <person name="Fan W."/>
        </authorList>
    </citation>
    <scope>NUCLEOTIDE SEQUENCE</scope>
    <source>
        <strain evidence="8">WSJ</strain>
        <tissue evidence="8">Leaf</tissue>
    </source>
</reference>
<feature type="compositionally biased region" description="Polar residues" evidence="6">
    <location>
        <begin position="89"/>
        <end position="101"/>
    </location>
</feature>
<sequence>MEFKNLVNTSLDLNSNPTHFLSLVPKQETQSNFIELGLKMSSVNDEAADALVEELNRVSAENKKLTEMLTVMCENYNALHKHLDDYKNKNNVAVPSDSNNNSKKRKPEYPNNDQVINNERGASESSSSDEDSCKKPRHEQNMKTKISRVCVRTEASDTSLLVKDGYQWRKYGQKVTRDNPSPRAYFRCSHAPTCPVKKKVQRSVEDQSILVATYEGEHNHPNQSKQEQVSSGLNRALATPVLGSVPCSASLGSSGPTITLDLTTPPKPQPNPCEEPKVVGNQRVDTPEFQRFLVDQMASSLTKDPSFKAALAAAISGRMIQQTQSQKW</sequence>
<dbReference type="GO" id="GO:0031347">
    <property type="term" value="P:regulation of defense response"/>
    <property type="evidence" value="ECO:0007669"/>
    <property type="project" value="UniProtKB-ARBA"/>
</dbReference>
<dbReference type="GO" id="GO:0003700">
    <property type="term" value="F:DNA-binding transcription factor activity"/>
    <property type="evidence" value="ECO:0007669"/>
    <property type="project" value="InterPro"/>
</dbReference>
<feature type="domain" description="WRKY" evidence="7">
    <location>
        <begin position="157"/>
        <end position="223"/>
    </location>
</feature>
<evidence type="ECO:0000259" key="7">
    <source>
        <dbReference type="PROSITE" id="PS50811"/>
    </source>
</evidence>
<dbReference type="InterPro" id="IPR003657">
    <property type="entry name" value="WRKY_dom"/>
</dbReference>
<name>A0AAD8KMS3_TARER</name>
<feature type="region of interest" description="Disordered" evidence="6">
    <location>
        <begin position="89"/>
        <end position="141"/>
    </location>
</feature>
<dbReference type="AlphaFoldDB" id="A0AAD8KMS3"/>
<dbReference type="SMART" id="SM00774">
    <property type="entry name" value="WRKY"/>
    <property type="match status" value="1"/>
</dbReference>
<evidence type="ECO:0000256" key="3">
    <source>
        <dbReference type="ARBA" id="ARBA00023125"/>
    </source>
</evidence>
<keyword evidence="9" id="KW-1185">Reference proteome</keyword>
<gene>
    <name evidence="8" type="ORF">QVD17_25533</name>
</gene>
<dbReference type="PANTHER" id="PTHR31429">
    <property type="entry name" value="WRKY TRANSCRIPTION FACTOR 36-RELATED"/>
    <property type="match status" value="1"/>
</dbReference>
<dbReference type="GO" id="GO:0005634">
    <property type="term" value="C:nucleus"/>
    <property type="evidence" value="ECO:0007669"/>
    <property type="project" value="UniProtKB-SubCell"/>
</dbReference>
<comment type="caution">
    <text evidence="8">The sequence shown here is derived from an EMBL/GenBank/DDBJ whole genome shotgun (WGS) entry which is preliminary data.</text>
</comment>
<dbReference type="PANTHER" id="PTHR31429:SF3">
    <property type="entry name" value="WRKY TRANSCRIPTION FACTOR 40-RELATED"/>
    <property type="match status" value="1"/>
</dbReference>
<dbReference type="GO" id="GO:0050832">
    <property type="term" value="P:defense response to fungus"/>
    <property type="evidence" value="ECO:0007669"/>
    <property type="project" value="UniProtKB-ARBA"/>
</dbReference>
<dbReference type="FunFam" id="2.20.25.80:FF:000008">
    <property type="entry name" value="WRKY transcription factor 40"/>
    <property type="match status" value="1"/>
</dbReference>
<feature type="region of interest" description="Disordered" evidence="6">
    <location>
        <begin position="256"/>
        <end position="281"/>
    </location>
</feature>
<evidence type="ECO:0000313" key="8">
    <source>
        <dbReference type="EMBL" id="KAK1422425.1"/>
    </source>
</evidence>
<accession>A0AAD8KMS3</accession>
<evidence type="ECO:0000256" key="6">
    <source>
        <dbReference type="SAM" id="MobiDB-lite"/>
    </source>
</evidence>
<dbReference type="Gene3D" id="2.20.25.80">
    <property type="entry name" value="WRKY domain"/>
    <property type="match status" value="1"/>
</dbReference>
<dbReference type="SUPFAM" id="SSF118290">
    <property type="entry name" value="WRKY DNA-binding domain"/>
    <property type="match status" value="1"/>
</dbReference>
<protein>
    <recommendedName>
        <fullName evidence="7">WRKY domain-containing protein</fullName>
    </recommendedName>
</protein>
<evidence type="ECO:0000256" key="1">
    <source>
        <dbReference type="ARBA" id="ARBA00004123"/>
    </source>
</evidence>
<comment type="subcellular location">
    <subcellularLocation>
        <location evidence="1">Nucleus</location>
    </subcellularLocation>
</comment>
<keyword evidence="2" id="KW-0805">Transcription regulation</keyword>
<dbReference type="InterPro" id="IPR044810">
    <property type="entry name" value="WRKY_plant"/>
</dbReference>
<dbReference type="InterPro" id="IPR036576">
    <property type="entry name" value="WRKY_dom_sf"/>
</dbReference>
<evidence type="ECO:0000256" key="2">
    <source>
        <dbReference type="ARBA" id="ARBA00023015"/>
    </source>
</evidence>
<feature type="region of interest" description="Disordered" evidence="6">
    <location>
        <begin position="214"/>
        <end position="233"/>
    </location>
</feature>
<evidence type="ECO:0000256" key="4">
    <source>
        <dbReference type="ARBA" id="ARBA00023163"/>
    </source>
</evidence>
<keyword evidence="4" id="KW-0804">Transcription</keyword>
<dbReference type="GO" id="GO:0043565">
    <property type="term" value="F:sequence-specific DNA binding"/>
    <property type="evidence" value="ECO:0007669"/>
    <property type="project" value="InterPro"/>
</dbReference>
<dbReference type="PROSITE" id="PS50811">
    <property type="entry name" value="WRKY"/>
    <property type="match status" value="1"/>
</dbReference>
<keyword evidence="5" id="KW-0539">Nucleus</keyword>
<dbReference type="Pfam" id="PF03106">
    <property type="entry name" value="WRKY"/>
    <property type="match status" value="1"/>
</dbReference>
<feature type="compositionally biased region" description="Basic and acidic residues" evidence="6">
    <location>
        <begin position="131"/>
        <end position="141"/>
    </location>
</feature>
<dbReference type="EMBL" id="JAUHHV010000006">
    <property type="protein sequence ID" value="KAK1422425.1"/>
    <property type="molecule type" value="Genomic_DNA"/>
</dbReference>
<evidence type="ECO:0000256" key="5">
    <source>
        <dbReference type="ARBA" id="ARBA00023242"/>
    </source>
</evidence>
<organism evidence="8 9">
    <name type="scientific">Tagetes erecta</name>
    <name type="common">African marigold</name>
    <dbReference type="NCBI Taxonomy" id="13708"/>
    <lineage>
        <taxon>Eukaryota</taxon>
        <taxon>Viridiplantae</taxon>
        <taxon>Streptophyta</taxon>
        <taxon>Embryophyta</taxon>
        <taxon>Tracheophyta</taxon>
        <taxon>Spermatophyta</taxon>
        <taxon>Magnoliopsida</taxon>
        <taxon>eudicotyledons</taxon>
        <taxon>Gunneridae</taxon>
        <taxon>Pentapetalae</taxon>
        <taxon>asterids</taxon>
        <taxon>campanulids</taxon>
        <taxon>Asterales</taxon>
        <taxon>Asteraceae</taxon>
        <taxon>Asteroideae</taxon>
        <taxon>Heliantheae alliance</taxon>
        <taxon>Tageteae</taxon>
        <taxon>Tagetes</taxon>
    </lineage>
</organism>
<proteinExistence type="predicted"/>
<dbReference type="GO" id="GO:0042742">
    <property type="term" value="P:defense response to bacterium"/>
    <property type="evidence" value="ECO:0007669"/>
    <property type="project" value="UniProtKB-ARBA"/>
</dbReference>
<dbReference type="GO" id="GO:0009751">
    <property type="term" value="P:response to salicylic acid"/>
    <property type="evidence" value="ECO:0007669"/>
    <property type="project" value="UniProtKB-ARBA"/>
</dbReference>
<dbReference type="Proteomes" id="UP001229421">
    <property type="component" value="Unassembled WGS sequence"/>
</dbReference>